<evidence type="ECO:0008006" key="5">
    <source>
        <dbReference type="Google" id="ProtNLM"/>
    </source>
</evidence>
<evidence type="ECO:0000256" key="2">
    <source>
        <dbReference type="SAM" id="SignalP"/>
    </source>
</evidence>
<feature type="signal peptide" evidence="2">
    <location>
        <begin position="1"/>
        <end position="40"/>
    </location>
</feature>
<keyword evidence="2" id="KW-0732">Signal</keyword>
<proteinExistence type="predicted"/>
<dbReference type="AlphaFoldDB" id="A0A0F7VXQ2"/>
<feature type="chain" id="PRO_5002524523" description="Lipoprotein" evidence="2">
    <location>
        <begin position="41"/>
        <end position="148"/>
    </location>
</feature>
<organism evidence="3 4">
    <name type="scientific">Streptomyces leeuwenhoekii</name>
    <dbReference type="NCBI Taxonomy" id="1437453"/>
    <lineage>
        <taxon>Bacteria</taxon>
        <taxon>Bacillati</taxon>
        <taxon>Actinomycetota</taxon>
        <taxon>Actinomycetes</taxon>
        <taxon>Kitasatosporales</taxon>
        <taxon>Streptomycetaceae</taxon>
        <taxon>Streptomyces</taxon>
    </lineage>
</organism>
<feature type="region of interest" description="Disordered" evidence="1">
    <location>
        <begin position="41"/>
        <end position="63"/>
    </location>
</feature>
<dbReference type="KEGG" id="sle:sle_51320"/>
<evidence type="ECO:0000256" key="1">
    <source>
        <dbReference type="SAM" id="MobiDB-lite"/>
    </source>
</evidence>
<dbReference type="Proteomes" id="UP000035016">
    <property type="component" value="Chromosome Chromosome"/>
</dbReference>
<evidence type="ECO:0000313" key="3">
    <source>
        <dbReference type="EMBL" id="CQR64590.1"/>
    </source>
</evidence>
<feature type="compositionally biased region" description="Basic and acidic residues" evidence="1">
    <location>
        <begin position="112"/>
        <end position="139"/>
    </location>
</feature>
<protein>
    <recommendedName>
        <fullName evidence="5">Lipoprotein</fullName>
    </recommendedName>
</protein>
<sequence>MERGQAPWPGAVARRTGHRGGRASRWALALLATALTAACAAPGAPGGPATASPRRTGAPAPALSDRELCARLVSHWARETLEGDTYGDYQSMGLSGGQYEILLAIVATARDTERSQGVRSAHELIDREARERCAARYGDDGPGGSPRR</sequence>
<feature type="region of interest" description="Disordered" evidence="1">
    <location>
        <begin position="112"/>
        <end position="148"/>
    </location>
</feature>
<reference evidence="3 4" key="1">
    <citation type="submission" date="2015-02" db="EMBL/GenBank/DDBJ databases">
        <authorList>
            <person name="Gomez-Escribano P.J."/>
        </authorList>
    </citation>
    <scope>NUCLEOTIDE SEQUENCE [LARGE SCALE GENOMIC DNA]</scope>
    <source>
        <strain evidence="4">C34 (DSM 42122 / NRRL B-24963)</strain>
    </source>
</reference>
<feature type="compositionally biased region" description="Low complexity" evidence="1">
    <location>
        <begin position="41"/>
        <end position="51"/>
    </location>
</feature>
<gene>
    <name evidence="3" type="primary">sle_51320</name>
</gene>
<accession>A0A0F7VXQ2</accession>
<dbReference type="EMBL" id="LN831790">
    <property type="protein sequence ID" value="CQR64590.1"/>
    <property type="molecule type" value="Genomic_DNA"/>
</dbReference>
<evidence type="ECO:0000313" key="4">
    <source>
        <dbReference type="Proteomes" id="UP000035016"/>
    </source>
</evidence>
<name>A0A0F7VXQ2_STRLW</name>
<dbReference type="RefSeq" id="WP_234342076.1">
    <property type="nucleotide sequence ID" value="NZ_LFEH01000001.1"/>
</dbReference>